<name>A0A518F1B9_9BACT</name>
<keyword evidence="2" id="KW-1185">Reference proteome</keyword>
<accession>A0A518F1B9</accession>
<dbReference type="AlphaFoldDB" id="A0A518F1B9"/>
<reference evidence="1 2" key="1">
    <citation type="submission" date="2019-02" db="EMBL/GenBank/DDBJ databases">
        <title>Deep-cultivation of Planctomycetes and their phenomic and genomic characterization uncovers novel biology.</title>
        <authorList>
            <person name="Wiegand S."/>
            <person name="Jogler M."/>
            <person name="Boedeker C."/>
            <person name="Pinto D."/>
            <person name="Vollmers J."/>
            <person name="Rivas-Marin E."/>
            <person name="Kohn T."/>
            <person name="Peeters S.H."/>
            <person name="Heuer A."/>
            <person name="Rast P."/>
            <person name="Oberbeckmann S."/>
            <person name="Bunk B."/>
            <person name="Jeske O."/>
            <person name="Meyerdierks A."/>
            <person name="Storesund J.E."/>
            <person name="Kallscheuer N."/>
            <person name="Luecker S."/>
            <person name="Lage O.M."/>
            <person name="Pohl T."/>
            <person name="Merkel B.J."/>
            <person name="Hornburger P."/>
            <person name="Mueller R.-W."/>
            <person name="Bruemmer F."/>
            <person name="Labrenz M."/>
            <person name="Spormann A.M."/>
            <person name="Op den Camp H."/>
            <person name="Overmann J."/>
            <person name="Amann R."/>
            <person name="Jetten M.S.M."/>
            <person name="Mascher T."/>
            <person name="Medema M.H."/>
            <person name="Devos D.P."/>
            <person name="Kaster A.-K."/>
            <person name="Ovreas L."/>
            <person name="Rohde M."/>
            <person name="Galperin M.Y."/>
            <person name="Jogler C."/>
        </authorList>
    </citation>
    <scope>NUCLEOTIDE SEQUENCE [LARGE SCALE GENOMIC DNA]</scope>
    <source>
        <strain evidence="1 2">Poly30</strain>
    </source>
</reference>
<organism evidence="1 2">
    <name type="scientific">Saltatorellus ferox</name>
    <dbReference type="NCBI Taxonomy" id="2528018"/>
    <lineage>
        <taxon>Bacteria</taxon>
        <taxon>Pseudomonadati</taxon>
        <taxon>Planctomycetota</taxon>
        <taxon>Planctomycetia</taxon>
        <taxon>Planctomycetia incertae sedis</taxon>
        <taxon>Saltatorellus</taxon>
    </lineage>
</organism>
<gene>
    <name evidence="1" type="ORF">Poly30_57040</name>
</gene>
<sequence>MILPVHHVRLLQAGVGAEVGAEVGAVGVDQVVGEAAPVLRLLRLEVRFLTTARVVAVVVVAGQPVVDRAVEAALVEVDLAEVVAAAGLLCG</sequence>
<proteinExistence type="predicted"/>
<dbReference type="Proteomes" id="UP000320390">
    <property type="component" value="Chromosome"/>
</dbReference>
<evidence type="ECO:0000313" key="1">
    <source>
        <dbReference type="EMBL" id="QDV10142.1"/>
    </source>
</evidence>
<evidence type="ECO:0000313" key="2">
    <source>
        <dbReference type="Proteomes" id="UP000320390"/>
    </source>
</evidence>
<dbReference type="EMBL" id="CP036434">
    <property type="protein sequence ID" value="QDV10142.1"/>
    <property type="molecule type" value="Genomic_DNA"/>
</dbReference>
<protein>
    <submittedName>
        <fullName evidence="1">Uncharacterized protein</fullName>
    </submittedName>
</protein>